<dbReference type="InParanoid" id="D8QL65"/>
<dbReference type="RefSeq" id="XP_003026456.1">
    <property type="nucleotide sequence ID" value="XM_003026410.1"/>
</dbReference>
<dbReference type="eggNOG" id="KOG1208">
    <property type="taxonomic scope" value="Eukaryota"/>
</dbReference>
<dbReference type="PANTHER" id="PTHR47534">
    <property type="entry name" value="YALI0E05731P"/>
    <property type="match status" value="1"/>
</dbReference>
<dbReference type="Gene3D" id="3.40.50.720">
    <property type="entry name" value="NAD(P)-binding Rossmann-like Domain"/>
    <property type="match status" value="1"/>
</dbReference>
<dbReference type="OrthoDB" id="2898509at2759"/>
<name>D8QL65_SCHCM</name>
<organism evidence="3">
    <name type="scientific">Schizophyllum commune (strain H4-8 / FGSC 9210)</name>
    <name type="common">Split gill fungus</name>
    <dbReference type="NCBI Taxonomy" id="578458"/>
    <lineage>
        <taxon>Eukaryota</taxon>
        <taxon>Fungi</taxon>
        <taxon>Dikarya</taxon>
        <taxon>Basidiomycota</taxon>
        <taxon>Agaricomycotina</taxon>
        <taxon>Agaricomycetes</taxon>
        <taxon>Agaricomycetidae</taxon>
        <taxon>Agaricales</taxon>
        <taxon>Schizophyllaceae</taxon>
        <taxon>Schizophyllum</taxon>
    </lineage>
</organism>
<dbReference type="InterPro" id="IPR036291">
    <property type="entry name" value="NAD(P)-bd_dom_sf"/>
</dbReference>
<evidence type="ECO:0000256" key="1">
    <source>
        <dbReference type="ARBA" id="ARBA00023002"/>
    </source>
</evidence>
<gene>
    <name evidence="2" type="ORF">SCHCODRAFT_79867</name>
</gene>
<dbReference type="AlphaFoldDB" id="D8QL65"/>
<dbReference type="SUPFAM" id="SSF51735">
    <property type="entry name" value="NAD(P)-binding Rossmann-fold domains"/>
    <property type="match status" value="1"/>
</dbReference>
<dbReference type="VEuPathDB" id="FungiDB:SCHCODRAFT_02644281"/>
<dbReference type="EMBL" id="GL377317">
    <property type="protein sequence ID" value="EFI91553.1"/>
    <property type="molecule type" value="Genomic_DNA"/>
</dbReference>
<dbReference type="InterPro" id="IPR052228">
    <property type="entry name" value="Sec_Metab_Biosynth_Oxidored"/>
</dbReference>
<evidence type="ECO:0008006" key="4">
    <source>
        <dbReference type="Google" id="ProtNLM"/>
    </source>
</evidence>
<accession>D8QL65</accession>
<dbReference type="GeneID" id="9593171"/>
<dbReference type="HOGENOM" id="CLU_044999_1_0_1"/>
<keyword evidence="3" id="KW-1185">Reference proteome</keyword>
<dbReference type="InterPro" id="IPR002347">
    <property type="entry name" value="SDR_fam"/>
</dbReference>
<reference evidence="2 3" key="1">
    <citation type="journal article" date="2010" name="Nat. Biotechnol.">
        <title>Genome sequence of the model mushroom Schizophyllum commune.</title>
        <authorList>
            <person name="Ohm R.A."/>
            <person name="de Jong J.F."/>
            <person name="Lugones L.G."/>
            <person name="Aerts A."/>
            <person name="Kothe E."/>
            <person name="Stajich J.E."/>
            <person name="de Vries R.P."/>
            <person name="Record E."/>
            <person name="Levasseur A."/>
            <person name="Baker S.E."/>
            <person name="Bartholomew K.A."/>
            <person name="Coutinho P.M."/>
            <person name="Erdmann S."/>
            <person name="Fowler T.J."/>
            <person name="Gathman A.C."/>
            <person name="Lombard V."/>
            <person name="Henrissat B."/>
            <person name="Knabe N."/>
            <person name="Kuees U."/>
            <person name="Lilly W.W."/>
            <person name="Lindquist E."/>
            <person name="Lucas S."/>
            <person name="Magnuson J.K."/>
            <person name="Piumi F."/>
            <person name="Raudaskoski M."/>
            <person name="Salamov A."/>
            <person name="Schmutz J."/>
            <person name="Schwarze F.W.M.R."/>
            <person name="vanKuyk P.A."/>
            <person name="Horton J.S."/>
            <person name="Grigoriev I.V."/>
            <person name="Woesten H.A.B."/>
        </authorList>
    </citation>
    <scope>NUCLEOTIDE SEQUENCE [LARGE SCALE GENOMIC DNA]</scope>
    <source>
        <strain evidence="3">H4-8 / FGSC 9210</strain>
    </source>
</reference>
<dbReference type="Proteomes" id="UP000007431">
    <property type="component" value="Unassembled WGS sequence"/>
</dbReference>
<dbReference type="KEGG" id="scm:SCHCO_02644281"/>
<dbReference type="GO" id="GO:0016491">
    <property type="term" value="F:oxidoreductase activity"/>
    <property type="evidence" value="ECO:0007669"/>
    <property type="project" value="UniProtKB-KW"/>
</dbReference>
<keyword evidence="1" id="KW-0560">Oxidoreductase</keyword>
<dbReference type="PANTHER" id="PTHR47534:SF3">
    <property type="entry name" value="ALCOHOL DEHYDROGENASE-LIKE C-TERMINAL DOMAIN-CONTAINING PROTEIN"/>
    <property type="match status" value="1"/>
</dbReference>
<evidence type="ECO:0000313" key="2">
    <source>
        <dbReference type="EMBL" id="EFI91553.1"/>
    </source>
</evidence>
<dbReference type="Pfam" id="PF00106">
    <property type="entry name" value="adh_short"/>
    <property type="match status" value="1"/>
</dbReference>
<protein>
    <recommendedName>
        <fullName evidence="4">NAD(P)-binding protein</fullName>
    </recommendedName>
</protein>
<dbReference type="OMA" id="AHMNTVA"/>
<sequence length="307" mass="33575">MPPLAAARAANAAFKFTSPNPVRAVFVGGTAGIGHGMALALARATKGNAQIVIVGRNQTAAKELIASFPSPANTLSTFVSCDVTLMRNVHAAAESIKSQLSTINYLVISAGFFTLSGRNETEEGIDRKLAAHYYARWAFINDLLPQLKAAAEKGEEAKVMSVFSAGHGGPINVNDLGLKRTYSLKNAAYQGITYNDLALEEFAARNPNISFVHTYPGTVRTSIVKNSDSYLIKALTYLFYPIAYLRTVSEEECADWMTYALLHAKPGFSRFNNHGDDIGRLNYDGTEEQRKRLWEHTIEETKSQPTC</sequence>
<proteinExistence type="predicted"/>
<evidence type="ECO:0000313" key="3">
    <source>
        <dbReference type="Proteomes" id="UP000007431"/>
    </source>
</evidence>